<dbReference type="GO" id="GO:0003700">
    <property type="term" value="F:DNA-binding transcription factor activity"/>
    <property type="evidence" value="ECO:0007669"/>
    <property type="project" value="TreeGrafter"/>
</dbReference>
<accession>A0A7U7J214</accession>
<sequence>MFPVRPAPHPHSVGIETRQALIAAATEVFLAQGFRAARVKDITDRAGARLSAINYHFGGKEGLYLAVLQHHAEIAVTRTPLPEFDAGQPLETRFRAFVRTMVFRMVDPANPSRIGSLMVREAINPTPALEVMFERFSRPQSEALFGLMREHFGPDASYDLLARASLSVVGQIMVYVALKPLVLKLRPDFYTRTDGLDELAEQVAIFSWAGLYALLQVEASRHES</sequence>
<evidence type="ECO:0000256" key="1">
    <source>
        <dbReference type="ARBA" id="ARBA00023125"/>
    </source>
</evidence>
<dbReference type="InterPro" id="IPR015292">
    <property type="entry name" value="Tscrpt_reg_YbiH_C"/>
</dbReference>
<dbReference type="InterPro" id="IPR001647">
    <property type="entry name" value="HTH_TetR"/>
</dbReference>
<dbReference type="InterPro" id="IPR036271">
    <property type="entry name" value="Tet_transcr_reg_TetR-rel_C_sf"/>
</dbReference>
<reference evidence="4 5" key="1">
    <citation type="journal article" date="2014" name="ISME J.">
        <title>Candidatus Competibacter-lineage genomes retrieved from metagenomes reveal functional metabolic diversity.</title>
        <authorList>
            <person name="McIlroy S.J."/>
            <person name="Albertsen M."/>
            <person name="Andresen E.K."/>
            <person name="Saunders A.M."/>
            <person name="Kristiansen R."/>
            <person name="Stokholm-Bjerregaard M."/>
            <person name="Nielsen K.L."/>
            <person name="Nielsen P.H."/>
        </authorList>
    </citation>
    <scope>NUCLEOTIDE SEQUENCE [LARGE SCALE GENOMIC DNA]</scope>
    <source>
        <strain evidence="4 5">Run_B_J11</strain>
    </source>
</reference>
<keyword evidence="1 2" id="KW-0238">DNA-binding</keyword>
<dbReference type="PANTHER" id="PTHR30055:SF226">
    <property type="entry name" value="HTH-TYPE TRANSCRIPTIONAL REGULATOR PKSA"/>
    <property type="match status" value="1"/>
</dbReference>
<dbReference type="RefSeq" id="WP_051497332.1">
    <property type="nucleotide sequence ID" value="NZ_CBTK010000031.1"/>
</dbReference>
<dbReference type="InterPro" id="IPR009057">
    <property type="entry name" value="Homeodomain-like_sf"/>
</dbReference>
<keyword evidence="5" id="KW-1185">Reference proteome</keyword>
<evidence type="ECO:0000256" key="2">
    <source>
        <dbReference type="PROSITE-ProRule" id="PRU00335"/>
    </source>
</evidence>
<dbReference type="SUPFAM" id="SSF46689">
    <property type="entry name" value="Homeodomain-like"/>
    <property type="match status" value="1"/>
</dbReference>
<protein>
    <submittedName>
        <fullName evidence="4">Transcriptional regulator, TetR family</fullName>
    </submittedName>
</protein>
<dbReference type="PANTHER" id="PTHR30055">
    <property type="entry name" value="HTH-TYPE TRANSCRIPTIONAL REGULATOR RUTR"/>
    <property type="match status" value="1"/>
</dbReference>
<proteinExistence type="predicted"/>
<dbReference type="AlphaFoldDB" id="A0A7U7J214"/>
<comment type="caution">
    <text evidence="4">The sequence shown here is derived from an EMBL/GenBank/DDBJ whole genome shotgun (WGS) entry which is preliminary data.</text>
</comment>
<dbReference type="SUPFAM" id="SSF48498">
    <property type="entry name" value="Tetracyclin repressor-like, C-terminal domain"/>
    <property type="match status" value="1"/>
</dbReference>
<dbReference type="InterPro" id="IPR050109">
    <property type="entry name" value="HTH-type_TetR-like_transc_reg"/>
</dbReference>
<gene>
    <name evidence="4" type="ORF">BN874_1260004</name>
</gene>
<name>A0A7U7J214_9GAMM</name>
<dbReference type="EMBL" id="CBTK010000031">
    <property type="protein sequence ID" value="CDH43596.1"/>
    <property type="molecule type" value="Genomic_DNA"/>
</dbReference>
<dbReference type="Proteomes" id="UP000019184">
    <property type="component" value="Unassembled WGS sequence"/>
</dbReference>
<dbReference type="GO" id="GO:0000976">
    <property type="term" value="F:transcription cis-regulatory region binding"/>
    <property type="evidence" value="ECO:0007669"/>
    <property type="project" value="TreeGrafter"/>
</dbReference>
<dbReference type="Gene3D" id="1.10.357.10">
    <property type="entry name" value="Tetracycline Repressor, domain 2"/>
    <property type="match status" value="1"/>
</dbReference>
<evidence type="ECO:0000313" key="5">
    <source>
        <dbReference type="Proteomes" id="UP000019184"/>
    </source>
</evidence>
<organism evidence="4 5">
    <name type="scientific">Candidatus Contendobacter odensis Run_B_J11</name>
    <dbReference type="NCBI Taxonomy" id="1400861"/>
    <lineage>
        <taxon>Bacteria</taxon>
        <taxon>Pseudomonadati</taxon>
        <taxon>Pseudomonadota</taxon>
        <taxon>Gammaproteobacteria</taxon>
        <taxon>Candidatus Competibacteraceae</taxon>
        <taxon>Candidatus Contendibacter</taxon>
    </lineage>
</organism>
<dbReference type="PRINTS" id="PR00455">
    <property type="entry name" value="HTHTETR"/>
</dbReference>
<dbReference type="OrthoDB" id="6860332at2"/>
<feature type="domain" description="HTH tetR-type" evidence="3">
    <location>
        <begin position="15"/>
        <end position="75"/>
    </location>
</feature>
<dbReference type="Gene3D" id="1.10.10.60">
    <property type="entry name" value="Homeodomain-like"/>
    <property type="match status" value="1"/>
</dbReference>
<dbReference type="PROSITE" id="PS50977">
    <property type="entry name" value="HTH_TETR_2"/>
    <property type="match status" value="1"/>
</dbReference>
<feature type="DNA-binding region" description="H-T-H motif" evidence="2">
    <location>
        <begin position="38"/>
        <end position="57"/>
    </location>
</feature>
<evidence type="ECO:0000259" key="3">
    <source>
        <dbReference type="PROSITE" id="PS50977"/>
    </source>
</evidence>
<evidence type="ECO:0000313" key="4">
    <source>
        <dbReference type="EMBL" id="CDH43596.1"/>
    </source>
</evidence>
<dbReference type="Pfam" id="PF00440">
    <property type="entry name" value="TetR_N"/>
    <property type="match status" value="1"/>
</dbReference>
<dbReference type="Pfam" id="PF09209">
    <property type="entry name" value="CecR_C"/>
    <property type="match status" value="1"/>
</dbReference>